<dbReference type="STRING" id="1122991.GCA_000613445_02633"/>
<dbReference type="Proteomes" id="UP000248314">
    <property type="component" value="Unassembled WGS sequence"/>
</dbReference>
<dbReference type="EMBL" id="QJJX01000009">
    <property type="protein sequence ID" value="PXX22783.1"/>
    <property type="molecule type" value="Genomic_DNA"/>
</dbReference>
<gene>
    <name evidence="1" type="ORF">EJ73_01057</name>
</gene>
<name>A0A318HX05_9BACT</name>
<proteinExistence type="predicted"/>
<dbReference type="AlphaFoldDB" id="A0A318HX05"/>
<sequence length="281" mass="33028">MIMSNKNFTRLSPTCTKTVVVVLIALWCTSVMNLIAAEGNFVNPCVKDVKQGKLDKQSKGVADPFKGYQRYQTFNEFKMRGEGRPLRKPFVYVKRTANRIDVVPSDDPTSPKHYVRTKENVWYQHLELEMYKINAPITKSGPDWPARTYDRVIYNDTILEYSCIYIEETRFKTFYIKTPKSCVMMGLIHEKDFVDKTNIISEILKMKTMFVHHKDILLKQRGQAGFDKRLIERYDIKVTPKNYIYKGVDNKKKYLFERNSLGFYGIQPGIEKYDWINSVRH</sequence>
<keyword evidence="2" id="KW-1185">Reference proteome</keyword>
<evidence type="ECO:0000313" key="1">
    <source>
        <dbReference type="EMBL" id="PXX22783.1"/>
    </source>
</evidence>
<organism evidence="1 2">
    <name type="scientific">Hoylesella shahii DSM 15611 = JCM 12083</name>
    <dbReference type="NCBI Taxonomy" id="1122991"/>
    <lineage>
        <taxon>Bacteria</taxon>
        <taxon>Pseudomonadati</taxon>
        <taxon>Bacteroidota</taxon>
        <taxon>Bacteroidia</taxon>
        <taxon>Bacteroidales</taxon>
        <taxon>Prevotellaceae</taxon>
        <taxon>Hoylesella</taxon>
    </lineage>
</organism>
<accession>A0A318HX05</accession>
<reference evidence="1 2" key="1">
    <citation type="submission" date="2018-05" db="EMBL/GenBank/DDBJ databases">
        <title>Genomic Encyclopedia of Type Strains, Phase I: the one thousand microbial genomes (KMG-I) project.</title>
        <authorList>
            <person name="Kyrpides N."/>
        </authorList>
    </citation>
    <scope>NUCLEOTIDE SEQUENCE [LARGE SCALE GENOMIC DNA]</scope>
    <source>
        <strain evidence="1 2">DSM 15611</strain>
    </source>
</reference>
<comment type="caution">
    <text evidence="1">The sequence shown here is derived from an EMBL/GenBank/DDBJ whole genome shotgun (WGS) entry which is preliminary data.</text>
</comment>
<protein>
    <submittedName>
        <fullName evidence="1">Uncharacterized protein</fullName>
    </submittedName>
</protein>
<evidence type="ECO:0000313" key="2">
    <source>
        <dbReference type="Proteomes" id="UP000248314"/>
    </source>
</evidence>